<sequence>MNNHRGKGYDNAANMTGKHSASLNQMDNELDLRAEIQGDVSGLTEWLQSFELVLLSNIWIKILQCIDDCNKMPQNSKTYLEEETRQLKIMLAEIKHLKDS</sequence>
<evidence type="ECO:0000313" key="3">
    <source>
        <dbReference type="Proteomes" id="UP001159363"/>
    </source>
</evidence>
<reference evidence="2 3" key="1">
    <citation type="submission" date="2023-02" db="EMBL/GenBank/DDBJ databases">
        <title>LHISI_Scaffold_Assembly.</title>
        <authorList>
            <person name="Stuart O.P."/>
            <person name="Cleave R."/>
            <person name="Magrath M.J.L."/>
            <person name="Mikheyev A.S."/>
        </authorList>
    </citation>
    <scope>NUCLEOTIDE SEQUENCE [LARGE SCALE GENOMIC DNA]</scope>
    <source>
        <strain evidence="2">Daus_M_001</strain>
        <tissue evidence="2">Leg muscle</tissue>
    </source>
</reference>
<keyword evidence="3" id="KW-1185">Reference proteome</keyword>
<gene>
    <name evidence="1" type="ORF">PR048_029832</name>
    <name evidence="2" type="ORF">PR048_029833</name>
</gene>
<dbReference type="EMBL" id="JARBHB010000014">
    <property type="protein sequence ID" value="KAJ8868317.1"/>
    <property type="molecule type" value="Genomic_DNA"/>
</dbReference>
<accession>A0ABQ9GA10</accession>
<evidence type="ECO:0000313" key="2">
    <source>
        <dbReference type="EMBL" id="KAJ8868317.1"/>
    </source>
</evidence>
<comment type="caution">
    <text evidence="2">The sequence shown here is derived from an EMBL/GenBank/DDBJ whole genome shotgun (WGS) entry which is preliminary data.</text>
</comment>
<dbReference type="EMBL" id="JARBHB010000014">
    <property type="protein sequence ID" value="KAJ8868316.1"/>
    <property type="molecule type" value="Genomic_DNA"/>
</dbReference>
<evidence type="ECO:0000313" key="1">
    <source>
        <dbReference type="EMBL" id="KAJ8868316.1"/>
    </source>
</evidence>
<protein>
    <submittedName>
        <fullName evidence="2">Uncharacterized protein</fullName>
    </submittedName>
</protein>
<organism evidence="2 3">
    <name type="scientific">Dryococelus australis</name>
    <dbReference type="NCBI Taxonomy" id="614101"/>
    <lineage>
        <taxon>Eukaryota</taxon>
        <taxon>Metazoa</taxon>
        <taxon>Ecdysozoa</taxon>
        <taxon>Arthropoda</taxon>
        <taxon>Hexapoda</taxon>
        <taxon>Insecta</taxon>
        <taxon>Pterygota</taxon>
        <taxon>Neoptera</taxon>
        <taxon>Polyneoptera</taxon>
        <taxon>Phasmatodea</taxon>
        <taxon>Verophasmatodea</taxon>
        <taxon>Anareolatae</taxon>
        <taxon>Phasmatidae</taxon>
        <taxon>Eurycanthinae</taxon>
        <taxon>Dryococelus</taxon>
    </lineage>
</organism>
<name>A0ABQ9GA10_9NEOP</name>
<dbReference type="Proteomes" id="UP001159363">
    <property type="component" value="Chromosome 13"/>
</dbReference>
<proteinExistence type="predicted"/>